<feature type="domain" description="MoxR" evidence="1">
    <location>
        <begin position="19"/>
        <end position="142"/>
    </location>
</feature>
<evidence type="ECO:0000313" key="2">
    <source>
        <dbReference type="EMBL" id="KAK9791127.1"/>
    </source>
</evidence>
<proteinExistence type="predicted"/>
<name>A0AAW1NQS6_9CHLO</name>
<dbReference type="InterPro" id="IPR001270">
    <property type="entry name" value="ClpA/B"/>
</dbReference>
<dbReference type="InterPro" id="IPR027417">
    <property type="entry name" value="P-loop_NTPase"/>
</dbReference>
<gene>
    <name evidence="2" type="ORF">WJX73_003201</name>
</gene>
<dbReference type="Gene3D" id="3.40.50.300">
    <property type="entry name" value="P-loop containing nucleotide triphosphate hydrolases"/>
    <property type="match status" value="1"/>
</dbReference>
<keyword evidence="3" id="KW-1185">Reference proteome</keyword>
<accession>A0AAW1NQS6</accession>
<organism evidence="2 3">
    <name type="scientific">Symbiochloris irregularis</name>
    <dbReference type="NCBI Taxonomy" id="706552"/>
    <lineage>
        <taxon>Eukaryota</taxon>
        <taxon>Viridiplantae</taxon>
        <taxon>Chlorophyta</taxon>
        <taxon>core chlorophytes</taxon>
        <taxon>Trebouxiophyceae</taxon>
        <taxon>Trebouxiales</taxon>
        <taxon>Trebouxiaceae</taxon>
        <taxon>Symbiochloris</taxon>
    </lineage>
</organism>
<sequence>MPLLETSGAFEDDRRTKLLLAINALQQGLCEREAEARLMLLAALAGEHILFIGPPGTAKSELGRRLASLCAGSFFERLLTRFSVPEELFGPLSMRALENDQYLRITSGYLPEAHVAFLDEVFKANSAILNSLLTLMNERQFDN</sequence>
<dbReference type="EMBL" id="JALJOQ010000183">
    <property type="protein sequence ID" value="KAK9791127.1"/>
    <property type="molecule type" value="Genomic_DNA"/>
</dbReference>
<dbReference type="InterPro" id="IPR045427">
    <property type="entry name" value="MoxR"/>
</dbReference>
<reference evidence="2 3" key="1">
    <citation type="journal article" date="2024" name="Nat. Commun.">
        <title>Phylogenomics reveals the evolutionary origins of lichenization in chlorophyte algae.</title>
        <authorList>
            <person name="Puginier C."/>
            <person name="Libourel C."/>
            <person name="Otte J."/>
            <person name="Skaloud P."/>
            <person name="Haon M."/>
            <person name="Grisel S."/>
            <person name="Petersen M."/>
            <person name="Berrin J.G."/>
            <person name="Delaux P.M."/>
            <person name="Dal Grande F."/>
            <person name="Keller J."/>
        </authorList>
    </citation>
    <scope>NUCLEOTIDE SEQUENCE [LARGE SCALE GENOMIC DNA]</scope>
    <source>
        <strain evidence="2 3">SAG 2036</strain>
    </source>
</reference>
<dbReference type="Pfam" id="PF20030">
    <property type="entry name" value="bpMoxR"/>
    <property type="match status" value="1"/>
</dbReference>
<dbReference type="AlphaFoldDB" id="A0AAW1NQS6"/>
<dbReference type="PANTHER" id="PTHR32204:SF0">
    <property type="entry name" value="ATPASE RAVA"/>
    <property type="match status" value="1"/>
</dbReference>
<dbReference type="Proteomes" id="UP001465755">
    <property type="component" value="Unassembled WGS sequence"/>
</dbReference>
<dbReference type="GO" id="GO:0005524">
    <property type="term" value="F:ATP binding"/>
    <property type="evidence" value="ECO:0007669"/>
    <property type="project" value="InterPro"/>
</dbReference>
<evidence type="ECO:0000259" key="1">
    <source>
        <dbReference type="Pfam" id="PF20030"/>
    </source>
</evidence>
<comment type="caution">
    <text evidence="2">The sequence shown here is derived from an EMBL/GenBank/DDBJ whole genome shotgun (WGS) entry which is preliminary data.</text>
</comment>
<protein>
    <recommendedName>
        <fullName evidence="1">MoxR domain-containing protein</fullName>
    </recommendedName>
</protein>
<dbReference type="PANTHER" id="PTHR32204">
    <property type="entry name" value="ATPASE RAVA"/>
    <property type="match status" value="1"/>
</dbReference>
<dbReference type="PRINTS" id="PR00300">
    <property type="entry name" value="CLPPROTEASEA"/>
</dbReference>
<evidence type="ECO:0000313" key="3">
    <source>
        <dbReference type="Proteomes" id="UP001465755"/>
    </source>
</evidence>
<dbReference type="InterPro" id="IPR050513">
    <property type="entry name" value="RavA_ATPases"/>
</dbReference>
<dbReference type="SUPFAM" id="SSF52540">
    <property type="entry name" value="P-loop containing nucleoside triphosphate hydrolases"/>
    <property type="match status" value="1"/>
</dbReference>